<evidence type="ECO:0000256" key="1">
    <source>
        <dbReference type="ARBA" id="ARBA00009156"/>
    </source>
</evidence>
<dbReference type="GO" id="GO:0016301">
    <property type="term" value="F:kinase activity"/>
    <property type="evidence" value="ECO:0007669"/>
    <property type="project" value="UniProtKB-KW"/>
</dbReference>
<feature type="domain" description="Carbohydrate kinase FGGY C-terminal" evidence="5">
    <location>
        <begin position="285"/>
        <end position="478"/>
    </location>
</feature>
<evidence type="ECO:0000256" key="3">
    <source>
        <dbReference type="ARBA" id="ARBA00022777"/>
    </source>
</evidence>
<dbReference type="Gene3D" id="3.30.420.40">
    <property type="match status" value="2"/>
</dbReference>
<evidence type="ECO:0000259" key="4">
    <source>
        <dbReference type="Pfam" id="PF00370"/>
    </source>
</evidence>
<dbReference type="InterPro" id="IPR018485">
    <property type="entry name" value="FGGY_C"/>
</dbReference>
<organism evidence="6 7">
    <name type="scientific">candidate division KSB3 bacterium</name>
    <dbReference type="NCBI Taxonomy" id="2044937"/>
    <lineage>
        <taxon>Bacteria</taxon>
        <taxon>candidate division KSB3</taxon>
    </lineage>
</organism>
<dbReference type="InterPro" id="IPR043129">
    <property type="entry name" value="ATPase_NBD"/>
</dbReference>
<sequence>MARSGATTPSRRDCFAALTRCKACKKGNRAMSYAGVDIGTNGCKITVISTDGEILHHDARSYTVAIQGDRAELDPHAVWEAFCDLMRQATSQTPHDPITAIAFSILGEAVTPVDRQGQALDQTLISMDYRGKKHSDLIADTLGKAAIYRQTGQPCHPMYPLSKLLWWQEHAPDVFAQTWKFLCWEDFLILKLCGTPVMSHSLASRTLCFDIRERAWSASILDAFGLEDDRLASLVPSGTPVGEVSASMCETLGLPAKTIVVAGGWDQACAALGAGIIAEHLFLESLGTTICVGMCSEQPLLSDALLQGGYQTTCFVKEGSYFLNGGTLNGGILLKWFKEQVKHDLDEKLTAEGRDFYAQIIESLDQHPSDLYFIPHFAGAGTPDFHADSAGGFLNLRYEHTDRDMLQAVIEALCFEVRKNLDFLGQQLAREFAEVRLVGGGSRSPYIGRLTATILQKGITAFDFYDVASFGAALLAFAGVQGWPQTLMVLEAFEQQGRTYAADDIDFDPKYRNYLLLSEELRTLLLNIAQD</sequence>
<dbReference type="PANTHER" id="PTHR43095:SF2">
    <property type="entry name" value="GLUCONOKINASE"/>
    <property type="match status" value="1"/>
</dbReference>
<dbReference type="Pfam" id="PF02782">
    <property type="entry name" value="FGGY_C"/>
    <property type="match status" value="1"/>
</dbReference>
<keyword evidence="3" id="KW-0418">Kinase</keyword>
<dbReference type="Proteomes" id="UP000649604">
    <property type="component" value="Unassembled WGS sequence"/>
</dbReference>
<proteinExistence type="inferred from homology"/>
<dbReference type="PANTHER" id="PTHR43095">
    <property type="entry name" value="SUGAR KINASE"/>
    <property type="match status" value="1"/>
</dbReference>
<reference evidence="6" key="1">
    <citation type="submission" date="2019-11" db="EMBL/GenBank/DDBJ databases">
        <title>Microbial mats filling the niche in hypersaline microbial mats.</title>
        <authorList>
            <person name="Wong H.L."/>
            <person name="Macleod F.I."/>
            <person name="White R.A. III"/>
            <person name="Burns B.P."/>
        </authorList>
    </citation>
    <scope>NUCLEOTIDE SEQUENCE</scope>
    <source>
        <strain evidence="6">Rbin_158</strain>
    </source>
</reference>
<protein>
    <recommendedName>
        <fullName evidence="8">Carbohydrate kinase</fullName>
    </recommendedName>
</protein>
<dbReference type="CDD" id="cd07773">
    <property type="entry name" value="ASKHA_NBD_FGGY_FK"/>
    <property type="match status" value="1"/>
</dbReference>
<keyword evidence="2" id="KW-0808">Transferase</keyword>
<dbReference type="SUPFAM" id="SSF53067">
    <property type="entry name" value="Actin-like ATPase domain"/>
    <property type="match status" value="2"/>
</dbReference>
<dbReference type="AlphaFoldDB" id="A0A9D5JWN6"/>
<comment type="similarity">
    <text evidence="1">Belongs to the FGGY kinase family.</text>
</comment>
<evidence type="ECO:0008006" key="8">
    <source>
        <dbReference type="Google" id="ProtNLM"/>
    </source>
</evidence>
<name>A0A9D5JWN6_9BACT</name>
<dbReference type="InterPro" id="IPR018484">
    <property type="entry name" value="FGGY_N"/>
</dbReference>
<evidence type="ECO:0000313" key="6">
    <source>
        <dbReference type="EMBL" id="MBD3325341.1"/>
    </source>
</evidence>
<evidence type="ECO:0000313" key="7">
    <source>
        <dbReference type="Proteomes" id="UP000649604"/>
    </source>
</evidence>
<gene>
    <name evidence="6" type="ORF">GF339_12195</name>
</gene>
<comment type="caution">
    <text evidence="6">The sequence shown here is derived from an EMBL/GenBank/DDBJ whole genome shotgun (WGS) entry which is preliminary data.</text>
</comment>
<evidence type="ECO:0000259" key="5">
    <source>
        <dbReference type="Pfam" id="PF02782"/>
    </source>
</evidence>
<dbReference type="InterPro" id="IPR050406">
    <property type="entry name" value="FGGY_Carb_Kinase"/>
</dbReference>
<dbReference type="GO" id="GO:0005975">
    <property type="term" value="P:carbohydrate metabolic process"/>
    <property type="evidence" value="ECO:0007669"/>
    <property type="project" value="InterPro"/>
</dbReference>
<feature type="domain" description="Carbohydrate kinase FGGY N-terminal" evidence="4">
    <location>
        <begin position="33"/>
        <end position="273"/>
    </location>
</feature>
<accession>A0A9D5JWN6</accession>
<dbReference type="PIRSF" id="PIRSF000538">
    <property type="entry name" value="GlpK"/>
    <property type="match status" value="1"/>
</dbReference>
<dbReference type="EMBL" id="WJJP01000396">
    <property type="protein sequence ID" value="MBD3325341.1"/>
    <property type="molecule type" value="Genomic_DNA"/>
</dbReference>
<dbReference type="InterPro" id="IPR000577">
    <property type="entry name" value="Carb_kinase_FGGY"/>
</dbReference>
<dbReference type="Pfam" id="PF00370">
    <property type="entry name" value="FGGY_N"/>
    <property type="match status" value="1"/>
</dbReference>
<evidence type="ECO:0000256" key="2">
    <source>
        <dbReference type="ARBA" id="ARBA00022679"/>
    </source>
</evidence>